<protein>
    <submittedName>
        <fullName evidence="1">Uncharacterized protein</fullName>
    </submittedName>
</protein>
<keyword evidence="2" id="KW-1185">Reference proteome</keyword>
<proteinExistence type="predicted"/>
<evidence type="ECO:0000313" key="1">
    <source>
        <dbReference type="EMBL" id="KAK0136846.1"/>
    </source>
</evidence>
<gene>
    <name evidence="1" type="ORF">N1851_026975</name>
</gene>
<dbReference type="EMBL" id="JAOPHQ010005124">
    <property type="protein sequence ID" value="KAK0136846.1"/>
    <property type="molecule type" value="Genomic_DNA"/>
</dbReference>
<dbReference type="PANTHER" id="PTHR34141">
    <property type="match status" value="1"/>
</dbReference>
<dbReference type="AlphaFoldDB" id="A0AA47NSJ4"/>
<accession>A0AA47NSJ4</accession>
<name>A0AA47NSJ4_MERPO</name>
<reference evidence="1" key="1">
    <citation type="journal article" date="2023" name="Front. Mar. Sci.">
        <title>A new Merluccius polli reference genome to investigate the effects of global change in West African waters.</title>
        <authorList>
            <person name="Mateo J.L."/>
            <person name="Blanco-Fernandez C."/>
            <person name="Garcia-Vazquez E."/>
            <person name="Machado-Schiaffino G."/>
        </authorList>
    </citation>
    <scope>NUCLEOTIDE SEQUENCE</scope>
    <source>
        <strain evidence="1">C29</strain>
        <tissue evidence="1">Fin</tissue>
    </source>
</reference>
<evidence type="ECO:0000313" key="2">
    <source>
        <dbReference type="Proteomes" id="UP001174136"/>
    </source>
</evidence>
<dbReference type="Proteomes" id="UP001174136">
    <property type="component" value="Unassembled WGS sequence"/>
</dbReference>
<dbReference type="PANTHER" id="PTHR34141:SF1">
    <property type="match status" value="1"/>
</dbReference>
<comment type="caution">
    <text evidence="1">The sequence shown here is derived from an EMBL/GenBank/DDBJ whole genome shotgun (WGS) entry which is preliminary data.</text>
</comment>
<organism evidence="1 2">
    <name type="scientific">Merluccius polli</name>
    <name type="common">Benguela hake</name>
    <name type="synonym">Merluccius cadenati</name>
    <dbReference type="NCBI Taxonomy" id="89951"/>
    <lineage>
        <taxon>Eukaryota</taxon>
        <taxon>Metazoa</taxon>
        <taxon>Chordata</taxon>
        <taxon>Craniata</taxon>
        <taxon>Vertebrata</taxon>
        <taxon>Euteleostomi</taxon>
        <taxon>Actinopterygii</taxon>
        <taxon>Neopterygii</taxon>
        <taxon>Teleostei</taxon>
        <taxon>Neoteleostei</taxon>
        <taxon>Acanthomorphata</taxon>
        <taxon>Zeiogadaria</taxon>
        <taxon>Gadariae</taxon>
        <taxon>Gadiformes</taxon>
        <taxon>Gadoidei</taxon>
        <taxon>Merlucciidae</taxon>
        <taxon>Merluccius</taxon>
    </lineage>
</organism>
<sequence length="431" mass="47900">MAGRPKKLLLHWLRDSQNARVRQADIAVRTGRKWSASRALREAEDRLQHANMLATQPDPDTVGCWCGTGKKEAKTASNWEMRADLRKQLKFPEEITHTSLRPILSSGLKNTAVSWENIPVSPSELLGVILRACSGSAGCPDDPGLLKQQDALKTSESVSTLLGADLHHFIIHKPVFWQPRRIYYSTKQVVLIELTVPWEERMEEAHECKLKKYQALIFESQQNGWKACNLPVEVDCRGFAVQSLWRGLGLLGIEGPARKRLSPKRCSFIQLHRHHGTGPYLGANPFQGALPFTKKRELFPGLPPASPGSFALPHWTPRGAYLRLSRFGDLNPTPFRSTGAMASVAPICTRGGSTRARALGFRAHRGGPPTHRGIAHVAPIASDGRVWARRKAHGDHAGKCRDAIRDCPDIDDTVRALKKSWRLLPVGKGHF</sequence>